<organism evidence="2 3">
    <name type="scientific">Convivina intestini</name>
    <dbReference type="NCBI Taxonomy" id="1505726"/>
    <lineage>
        <taxon>Bacteria</taxon>
        <taxon>Bacillati</taxon>
        <taxon>Bacillota</taxon>
        <taxon>Bacilli</taxon>
        <taxon>Lactobacillales</taxon>
        <taxon>Lactobacillaceae</taxon>
        <taxon>Convivina</taxon>
    </lineage>
</organism>
<dbReference type="EMBL" id="QEKT01000006">
    <property type="protein sequence ID" value="PVY83698.1"/>
    <property type="molecule type" value="Genomic_DNA"/>
</dbReference>
<comment type="caution">
    <text evidence="2">The sequence shown here is derived from an EMBL/GenBank/DDBJ whole genome shotgun (WGS) entry which is preliminary data.</text>
</comment>
<reference evidence="2 3" key="1">
    <citation type="submission" date="2018-04" db="EMBL/GenBank/DDBJ databases">
        <title>Genomic Encyclopedia of Type Strains, Phase IV (KMG-IV): sequencing the most valuable type-strain genomes for metagenomic binning, comparative biology and taxonomic classification.</title>
        <authorList>
            <person name="Goeker M."/>
        </authorList>
    </citation>
    <scope>NUCLEOTIDE SEQUENCE [LARGE SCALE GENOMIC DNA]</scope>
    <source>
        <strain evidence="2 3">DSM 28795</strain>
    </source>
</reference>
<proteinExistence type="predicted"/>
<dbReference type="Proteomes" id="UP000245433">
    <property type="component" value="Unassembled WGS sequence"/>
</dbReference>
<evidence type="ECO:0000313" key="3">
    <source>
        <dbReference type="Proteomes" id="UP000245433"/>
    </source>
</evidence>
<keyword evidence="1" id="KW-0812">Transmembrane</keyword>
<name>A0A2U1D7P8_9LACO</name>
<protein>
    <submittedName>
        <fullName evidence="2">Uncharacterized protein</fullName>
    </submittedName>
</protein>
<accession>A0A2U1D7P8</accession>
<evidence type="ECO:0000256" key="1">
    <source>
        <dbReference type="SAM" id="Phobius"/>
    </source>
</evidence>
<keyword evidence="1" id="KW-1133">Transmembrane helix</keyword>
<keyword evidence="3" id="KW-1185">Reference proteome</keyword>
<dbReference type="AlphaFoldDB" id="A0A2U1D7P8"/>
<feature type="transmembrane region" description="Helical" evidence="1">
    <location>
        <begin position="24"/>
        <end position="44"/>
    </location>
</feature>
<sequence>MKEQDQKQNNEGQPTVDSPYKQPWFIAIGVIAVLSMVGSVLLWLW</sequence>
<evidence type="ECO:0000313" key="2">
    <source>
        <dbReference type="EMBL" id="PVY83698.1"/>
    </source>
</evidence>
<gene>
    <name evidence="2" type="ORF">C7384_1068</name>
</gene>
<keyword evidence="1" id="KW-0472">Membrane</keyword>
<dbReference type="RefSeq" id="WP_165806782.1">
    <property type="nucleotide sequence ID" value="NZ_CAKOEW010000005.1"/>
</dbReference>